<accession>A0ABQ0QK67</accession>
<dbReference type="PANTHER" id="PTHR15162">
    <property type="entry name" value="ASPARTOACYLASE"/>
    <property type="match status" value="1"/>
</dbReference>
<feature type="domain" description="Succinylglutamate desuccinylase/Aspartoacylase catalytic" evidence="5">
    <location>
        <begin position="61"/>
        <end position="250"/>
    </location>
</feature>
<name>A0ABQ0QK67_9PROT</name>
<reference evidence="6" key="1">
    <citation type="submission" date="2013-04" db="EMBL/GenBank/DDBJ databases">
        <title>The genome sequencing project of 58 acetic acid bacteria.</title>
        <authorList>
            <person name="Okamoto-Kainuma A."/>
            <person name="Ishikawa M."/>
            <person name="Umino S."/>
            <person name="Koizumi Y."/>
            <person name="Shiwa Y."/>
            <person name="Yoshikawa H."/>
            <person name="Matsutani M."/>
            <person name="Matsushita K."/>
        </authorList>
    </citation>
    <scope>NUCLEOTIDE SEQUENCE</scope>
    <source>
        <strain evidence="6">NBRC 106556</strain>
    </source>
</reference>
<dbReference type="Gene3D" id="3.40.630.10">
    <property type="entry name" value="Zn peptidases"/>
    <property type="match status" value="1"/>
</dbReference>
<keyword evidence="7" id="KW-1185">Reference proteome</keyword>
<evidence type="ECO:0000256" key="2">
    <source>
        <dbReference type="ARBA" id="ARBA00022723"/>
    </source>
</evidence>
<comment type="caution">
    <text evidence="6">The sequence shown here is derived from an EMBL/GenBank/DDBJ whole genome shotgun (WGS) entry which is preliminary data.</text>
</comment>
<dbReference type="InterPro" id="IPR050178">
    <property type="entry name" value="AspA/AstE_fam"/>
</dbReference>
<dbReference type="Proteomes" id="UP001062443">
    <property type="component" value="Unassembled WGS sequence"/>
</dbReference>
<keyword evidence="2" id="KW-0479">Metal-binding</keyword>
<evidence type="ECO:0000256" key="4">
    <source>
        <dbReference type="ARBA" id="ARBA00022833"/>
    </source>
</evidence>
<dbReference type="SUPFAM" id="SSF53187">
    <property type="entry name" value="Zn-dependent exopeptidases"/>
    <property type="match status" value="1"/>
</dbReference>
<dbReference type="PANTHER" id="PTHR15162:SF7">
    <property type="entry name" value="SUCCINYLGLUTAMATE DESUCCINYLASE"/>
    <property type="match status" value="1"/>
</dbReference>
<keyword evidence="4" id="KW-0862">Zinc</keyword>
<organism evidence="6 7">
    <name type="scientific">Neokomagataea tanensis NBRC 106556</name>
    <dbReference type="NCBI Taxonomy" id="1223519"/>
    <lineage>
        <taxon>Bacteria</taxon>
        <taxon>Pseudomonadati</taxon>
        <taxon>Pseudomonadota</taxon>
        <taxon>Alphaproteobacteria</taxon>
        <taxon>Acetobacterales</taxon>
        <taxon>Acetobacteraceae</taxon>
        <taxon>Neokomagataea</taxon>
    </lineage>
</organism>
<protein>
    <recommendedName>
        <fullName evidence="5">Succinylglutamate desuccinylase/Aspartoacylase catalytic domain-containing protein</fullName>
    </recommendedName>
</protein>
<sequence length="343" mass="38014">MSCKAGLRHHPIRLRKTVLSEELFPQRASIPPVVLLPPDLSAWNVTNTDIPGVITFEAHAPGPDLVITGLLHGNEFASGHVLERLRRTPPILTSGRLTLIVANLEAFKCFQVRQPLAARYLEEDMNRVWNTHRLRGSETSHELRRAREIEPFIRRADLLLDLHSTLWPSEAFFIAPHVKRSMDFAAGLASAQGLPSAIVSDLGHQGGARLIEYDRFAATVGAGRGCLLEAGQHWQPETLRTMGQTVEVFLQNIEGLHLHAKTGGPQQTAHSFFVTDNVVARSADFTFTQLWEGGTTIPHAGTVIAHDGRDVICTPYDDCVLIIPNHRPHLGQLAVRLARRTAW</sequence>
<evidence type="ECO:0000313" key="6">
    <source>
        <dbReference type="EMBL" id="GBR47639.1"/>
    </source>
</evidence>
<evidence type="ECO:0000256" key="3">
    <source>
        <dbReference type="ARBA" id="ARBA00022801"/>
    </source>
</evidence>
<evidence type="ECO:0000256" key="1">
    <source>
        <dbReference type="ARBA" id="ARBA00001947"/>
    </source>
</evidence>
<keyword evidence="3" id="KW-0378">Hydrolase</keyword>
<evidence type="ECO:0000313" key="7">
    <source>
        <dbReference type="Proteomes" id="UP001062443"/>
    </source>
</evidence>
<dbReference type="EMBL" id="BAQB01000022">
    <property type="protein sequence ID" value="GBR47639.1"/>
    <property type="molecule type" value="Genomic_DNA"/>
</dbReference>
<proteinExistence type="predicted"/>
<evidence type="ECO:0000259" key="5">
    <source>
        <dbReference type="Pfam" id="PF24827"/>
    </source>
</evidence>
<dbReference type="RefSeq" id="WP_068172058.1">
    <property type="nucleotide sequence ID" value="NZ_BAQB01000022.1"/>
</dbReference>
<gene>
    <name evidence="6" type="ORF">AA106556_1522</name>
</gene>
<comment type="cofactor">
    <cofactor evidence="1">
        <name>Zn(2+)</name>
        <dbReference type="ChEBI" id="CHEBI:29105"/>
    </cofactor>
</comment>
<dbReference type="Pfam" id="PF24827">
    <property type="entry name" value="AstE_AspA_cat"/>
    <property type="match status" value="1"/>
</dbReference>
<dbReference type="InterPro" id="IPR055438">
    <property type="entry name" value="AstE_AspA_cat"/>
</dbReference>